<gene>
    <name evidence="1" type="ORF">L227DRAFT_403249</name>
</gene>
<keyword evidence="2" id="KW-1185">Reference proteome</keyword>
<dbReference type="AlphaFoldDB" id="A0A5C2RPN8"/>
<evidence type="ECO:0000313" key="1">
    <source>
        <dbReference type="EMBL" id="RPD53294.1"/>
    </source>
</evidence>
<reference evidence="1" key="1">
    <citation type="journal article" date="2018" name="Genome Biol. Evol.">
        <title>Genomics and development of Lentinus tigrinus, a white-rot wood-decaying mushroom with dimorphic fruiting bodies.</title>
        <authorList>
            <person name="Wu B."/>
            <person name="Xu Z."/>
            <person name="Knudson A."/>
            <person name="Carlson A."/>
            <person name="Chen N."/>
            <person name="Kovaka S."/>
            <person name="LaButti K."/>
            <person name="Lipzen A."/>
            <person name="Pennachio C."/>
            <person name="Riley R."/>
            <person name="Schakwitz W."/>
            <person name="Umezawa K."/>
            <person name="Ohm R.A."/>
            <person name="Grigoriev I.V."/>
            <person name="Nagy L.G."/>
            <person name="Gibbons J."/>
            <person name="Hibbett D."/>
        </authorList>
    </citation>
    <scope>NUCLEOTIDE SEQUENCE [LARGE SCALE GENOMIC DNA]</scope>
    <source>
        <strain evidence="1">ALCF2SS1-6</strain>
    </source>
</reference>
<dbReference type="Proteomes" id="UP000313359">
    <property type="component" value="Unassembled WGS sequence"/>
</dbReference>
<organism evidence="1 2">
    <name type="scientific">Lentinus tigrinus ALCF2SS1-6</name>
    <dbReference type="NCBI Taxonomy" id="1328759"/>
    <lineage>
        <taxon>Eukaryota</taxon>
        <taxon>Fungi</taxon>
        <taxon>Dikarya</taxon>
        <taxon>Basidiomycota</taxon>
        <taxon>Agaricomycotina</taxon>
        <taxon>Agaricomycetes</taxon>
        <taxon>Polyporales</taxon>
        <taxon>Polyporaceae</taxon>
        <taxon>Lentinus</taxon>
    </lineage>
</organism>
<proteinExistence type="predicted"/>
<evidence type="ECO:0000313" key="2">
    <source>
        <dbReference type="Proteomes" id="UP000313359"/>
    </source>
</evidence>
<dbReference type="EMBL" id="ML122325">
    <property type="protein sequence ID" value="RPD53294.1"/>
    <property type="molecule type" value="Genomic_DNA"/>
</dbReference>
<accession>A0A5C2RPN8</accession>
<sequence>MWPPSRFGTLSAYYALLPTSYLSDPAYPSPHRTPRRWLLHAPLLRSDILALHIDTDHASPTGDQVSRLAPPRGDFPSSSRSCTHLQNHAPTSRGVIDLDRVSTRVMLSRDLPPILSAISAECPHGCHRPCNLCASFGGAAHVVRQRPRVYEFLGAL</sequence>
<name>A0A5C2RPN8_9APHY</name>
<protein>
    <submittedName>
        <fullName evidence="1">Uncharacterized protein</fullName>
    </submittedName>
</protein>